<evidence type="ECO:0000313" key="2">
    <source>
        <dbReference type="EMBL" id="VFK15715.1"/>
    </source>
</evidence>
<dbReference type="InterPro" id="IPR000073">
    <property type="entry name" value="AB_hydrolase_1"/>
</dbReference>
<evidence type="ECO:0000259" key="1">
    <source>
        <dbReference type="Pfam" id="PF00561"/>
    </source>
</evidence>
<evidence type="ECO:0000313" key="3">
    <source>
        <dbReference type="EMBL" id="VFK31709.1"/>
    </source>
</evidence>
<dbReference type="SUPFAM" id="SSF53474">
    <property type="entry name" value="alpha/beta-Hydrolases"/>
    <property type="match status" value="1"/>
</dbReference>
<keyword evidence="2" id="KW-0378">Hydrolase</keyword>
<dbReference type="EMBL" id="CAADFM010000131">
    <property type="protein sequence ID" value="VFK15715.1"/>
    <property type="molecule type" value="Genomic_DNA"/>
</dbReference>
<dbReference type="AlphaFoldDB" id="A0A450WFD0"/>
<dbReference type="Gene3D" id="3.40.50.1820">
    <property type="entry name" value="alpha/beta hydrolase"/>
    <property type="match status" value="1"/>
</dbReference>
<protein>
    <submittedName>
        <fullName evidence="2">Alpha/beta hydrolase family protein</fullName>
    </submittedName>
</protein>
<dbReference type="GO" id="GO:0016787">
    <property type="term" value="F:hydrolase activity"/>
    <property type="evidence" value="ECO:0007669"/>
    <property type="project" value="UniProtKB-KW"/>
</dbReference>
<sequence>MKMQVLSPTIPPTTREHGWRRLLPILVAFLSLPMLSACAMLSPLDYTEQADKRASAAGWRKQQLATPHFELSGYVPNTKRPKRQLLTIYIEGDGRAWLSTYRISPDPTPRNPLALALALRHPSDQAAAYLARPCQYDNRARRPPCRPEYWSGKRFAPEVIAAILAAVDQLKRRVGAERVVLIGYSGGGTVAALLAARRRDVAKLITVAGNLDHRVSSAHHAVSPLLGSLNPPDDWRALQGIPQRHLVGGRDRIVPPLVARAYQRRFPEGRRPPVRVLAGFDHHCCWAEHWPGLLVASPGNLEQDERED</sequence>
<dbReference type="EMBL" id="CAADFP010000147">
    <property type="protein sequence ID" value="VFK31709.1"/>
    <property type="molecule type" value="Genomic_DNA"/>
</dbReference>
<dbReference type="Pfam" id="PF00561">
    <property type="entry name" value="Abhydrolase_1"/>
    <property type="match status" value="1"/>
</dbReference>
<gene>
    <name evidence="2" type="ORF">BECKLPF1236A_GA0070988_101314</name>
    <name evidence="3" type="ORF">BECKLPF1236C_GA0070990_101473</name>
</gene>
<accession>A0A450WFD0</accession>
<reference evidence="2" key="1">
    <citation type="submission" date="2019-02" db="EMBL/GenBank/DDBJ databases">
        <authorList>
            <person name="Gruber-Vodicka R. H."/>
            <person name="Seah K. B. B."/>
        </authorList>
    </citation>
    <scope>NUCLEOTIDE SEQUENCE</scope>
    <source>
        <strain evidence="2">BECK_S312</strain>
        <strain evidence="3">BECK_S426</strain>
    </source>
</reference>
<organism evidence="2">
    <name type="scientific">Candidatus Kentrum sp. LPFa</name>
    <dbReference type="NCBI Taxonomy" id="2126335"/>
    <lineage>
        <taxon>Bacteria</taxon>
        <taxon>Pseudomonadati</taxon>
        <taxon>Pseudomonadota</taxon>
        <taxon>Gammaproteobacteria</taxon>
        <taxon>Candidatus Kentrum</taxon>
    </lineage>
</organism>
<feature type="domain" description="AB hydrolase-1" evidence="1">
    <location>
        <begin position="159"/>
        <end position="215"/>
    </location>
</feature>
<proteinExistence type="predicted"/>
<dbReference type="InterPro" id="IPR029058">
    <property type="entry name" value="AB_hydrolase_fold"/>
</dbReference>
<name>A0A450WFD0_9GAMM</name>